<reference evidence="2" key="1">
    <citation type="submission" date="2021-07" db="EMBL/GenBank/DDBJ databases">
        <authorList>
            <person name="Catto M.A."/>
            <person name="Jacobson A."/>
            <person name="Kennedy G."/>
            <person name="Labadie P."/>
            <person name="Hunt B.G."/>
            <person name="Srinivasan R."/>
        </authorList>
    </citation>
    <scope>NUCLEOTIDE SEQUENCE</scope>
    <source>
        <strain evidence="2">PL_HMW_Pooled</strain>
        <tissue evidence="2">Head</tissue>
    </source>
</reference>
<comment type="caution">
    <text evidence="2">The sequence shown here is derived from an EMBL/GenBank/DDBJ whole genome shotgun (WGS) entry which is preliminary data.</text>
</comment>
<feature type="region of interest" description="Disordered" evidence="1">
    <location>
        <begin position="60"/>
        <end position="112"/>
    </location>
</feature>
<organism evidence="2 3">
    <name type="scientific">Frankliniella fusca</name>
    <dbReference type="NCBI Taxonomy" id="407009"/>
    <lineage>
        <taxon>Eukaryota</taxon>
        <taxon>Metazoa</taxon>
        <taxon>Ecdysozoa</taxon>
        <taxon>Arthropoda</taxon>
        <taxon>Hexapoda</taxon>
        <taxon>Insecta</taxon>
        <taxon>Pterygota</taxon>
        <taxon>Neoptera</taxon>
        <taxon>Paraneoptera</taxon>
        <taxon>Thysanoptera</taxon>
        <taxon>Terebrantia</taxon>
        <taxon>Thripoidea</taxon>
        <taxon>Thripidae</taxon>
        <taxon>Frankliniella</taxon>
    </lineage>
</organism>
<gene>
    <name evidence="2" type="ORF">KUF71_014213</name>
</gene>
<proteinExistence type="predicted"/>
<evidence type="ECO:0000313" key="2">
    <source>
        <dbReference type="EMBL" id="KAK3925964.1"/>
    </source>
</evidence>
<dbReference type="EMBL" id="JAHWGI010001242">
    <property type="protein sequence ID" value="KAK3925964.1"/>
    <property type="molecule type" value="Genomic_DNA"/>
</dbReference>
<evidence type="ECO:0000313" key="3">
    <source>
        <dbReference type="Proteomes" id="UP001219518"/>
    </source>
</evidence>
<evidence type="ECO:0000256" key="1">
    <source>
        <dbReference type="SAM" id="MobiDB-lite"/>
    </source>
</evidence>
<protein>
    <submittedName>
        <fullName evidence="2">56 kDa type-specific antigen</fullName>
    </submittedName>
</protein>
<keyword evidence="3" id="KW-1185">Reference proteome</keyword>
<sequence>DTGRFVLLPSPHAWDRPADGTRWFLVVRRLRAHAVPDGGGRLAQRRPSPGLQSDLGAALQADKKLDRHGRTGTSRGYRSGRPMRARRSVLAPFPQPGEDDPLRSGQLGTDDGNRWNTLLSKPPGAQLQLPMVFLQDNPGSDFTCSCACLDGDNINLANSHPKVVTKTSVDCV</sequence>
<accession>A0AAE1HRC6</accession>
<feature type="non-terminal residue" evidence="2">
    <location>
        <position position="1"/>
    </location>
</feature>
<reference evidence="2" key="2">
    <citation type="journal article" date="2023" name="BMC Genomics">
        <title>Pest status, molecular evolution, and epigenetic factors derived from the genome assembly of Frankliniella fusca, a thysanopteran phytovirus vector.</title>
        <authorList>
            <person name="Catto M.A."/>
            <person name="Labadie P.E."/>
            <person name="Jacobson A.L."/>
            <person name="Kennedy G.G."/>
            <person name="Srinivasan R."/>
            <person name="Hunt B.G."/>
        </authorList>
    </citation>
    <scope>NUCLEOTIDE SEQUENCE</scope>
    <source>
        <strain evidence="2">PL_HMW_Pooled</strain>
    </source>
</reference>
<name>A0AAE1HRC6_9NEOP</name>
<dbReference type="AlphaFoldDB" id="A0AAE1HRC6"/>
<dbReference type="Proteomes" id="UP001219518">
    <property type="component" value="Unassembled WGS sequence"/>
</dbReference>
<feature type="compositionally biased region" description="Low complexity" evidence="1">
    <location>
        <begin position="71"/>
        <end position="80"/>
    </location>
</feature>